<reference evidence="2 3" key="1">
    <citation type="submission" date="2020-10" db="EMBL/GenBank/DDBJ databases">
        <title>The Coptis chinensis genome and diversification of protoberbering-type alkaloids.</title>
        <authorList>
            <person name="Wang B."/>
            <person name="Shu S."/>
            <person name="Song C."/>
            <person name="Liu Y."/>
        </authorList>
    </citation>
    <scope>NUCLEOTIDE SEQUENCE [LARGE SCALE GENOMIC DNA]</scope>
    <source>
        <strain evidence="2">HL-2020</strain>
        <tissue evidence="2">Leaf</tissue>
    </source>
</reference>
<sequence length="156" mass="17893">MTLLLSPRDGQMKLRMKLTTKSSQKKATPNHNGSCRPEIYPPPCPIRSRSRTEVGENKVIFTISKNKLPLFIMRCFFWNIRGIANEQSQIRLSKLIKKWDPDIVGIAKPKIHPKDIPISFLHTLGMSTVFFSNPGTDPNRVPNIWLIWKSSRPNLT</sequence>
<dbReference type="SUPFAM" id="SSF56219">
    <property type="entry name" value="DNase I-like"/>
    <property type="match status" value="1"/>
</dbReference>
<dbReference type="AlphaFoldDB" id="A0A835H376"/>
<comment type="caution">
    <text evidence="2">The sequence shown here is derived from an EMBL/GenBank/DDBJ whole genome shotgun (WGS) entry which is preliminary data.</text>
</comment>
<organism evidence="2 3">
    <name type="scientific">Coptis chinensis</name>
    <dbReference type="NCBI Taxonomy" id="261450"/>
    <lineage>
        <taxon>Eukaryota</taxon>
        <taxon>Viridiplantae</taxon>
        <taxon>Streptophyta</taxon>
        <taxon>Embryophyta</taxon>
        <taxon>Tracheophyta</taxon>
        <taxon>Spermatophyta</taxon>
        <taxon>Magnoliopsida</taxon>
        <taxon>Ranunculales</taxon>
        <taxon>Ranunculaceae</taxon>
        <taxon>Coptidoideae</taxon>
        <taxon>Coptis</taxon>
    </lineage>
</organism>
<evidence type="ECO:0000313" key="2">
    <source>
        <dbReference type="EMBL" id="KAF9590927.1"/>
    </source>
</evidence>
<dbReference type="Gene3D" id="3.60.10.10">
    <property type="entry name" value="Endonuclease/exonuclease/phosphatase"/>
    <property type="match status" value="1"/>
</dbReference>
<evidence type="ECO:0000256" key="1">
    <source>
        <dbReference type="SAM" id="MobiDB-lite"/>
    </source>
</evidence>
<name>A0A835H376_9MAGN</name>
<evidence type="ECO:0000313" key="3">
    <source>
        <dbReference type="Proteomes" id="UP000631114"/>
    </source>
</evidence>
<proteinExistence type="predicted"/>
<dbReference type="EMBL" id="JADFTS010000008">
    <property type="protein sequence ID" value="KAF9590927.1"/>
    <property type="molecule type" value="Genomic_DNA"/>
</dbReference>
<accession>A0A835H376</accession>
<feature type="region of interest" description="Disordered" evidence="1">
    <location>
        <begin position="19"/>
        <end position="42"/>
    </location>
</feature>
<gene>
    <name evidence="2" type="ORF">IFM89_000472</name>
</gene>
<dbReference type="InterPro" id="IPR036691">
    <property type="entry name" value="Endo/exonu/phosph_ase_sf"/>
</dbReference>
<feature type="compositionally biased region" description="Polar residues" evidence="1">
    <location>
        <begin position="19"/>
        <end position="33"/>
    </location>
</feature>
<keyword evidence="3" id="KW-1185">Reference proteome</keyword>
<dbReference type="Proteomes" id="UP000631114">
    <property type="component" value="Unassembled WGS sequence"/>
</dbReference>
<protein>
    <submittedName>
        <fullName evidence="2">Uncharacterized protein</fullName>
    </submittedName>
</protein>